<organism evidence="11 12">
    <name type="scientific">Geotrichum candidum</name>
    <name type="common">Oospora lactis</name>
    <name type="synonym">Dipodascus geotrichum</name>
    <dbReference type="NCBI Taxonomy" id="1173061"/>
    <lineage>
        <taxon>Eukaryota</taxon>
        <taxon>Fungi</taxon>
        <taxon>Dikarya</taxon>
        <taxon>Ascomycota</taxon>
        <taxon>Saccharomycotina</taxon>
        <taxon>Dipodascomycetes</taxon>
        <taxon>Dipodascales</taxon>
        <taxon>Dipodascaceae</taxon>
        <taxon>Geotrichum</taxon>
    </lineage>
</organism>
<dbReference type="InterPro" id="IPR043926">
    <property type="entry name" value="ABCG_dom"/>
</dbReference>
<dbReference type="PROSITE" id="PS50893">
    <property type="entry name" value="ABC_TRANSPORTER_2"/>
    <property type="match status" value="2"/>
</dbReference>
<evidence type="ECO:0000256" key="1">
    <source>
        <dbReference type="ARBA" id="ARBA00004141"/>
    </source>
</evidence>
<sequence length="1304" mass="144362">MNPVFDVSESSPTSSYPHVNSKSAAFEKQPFQQSHEQDLSLYGVEPVTVNVRDLNLYVNRSTGSKFNPLNWFTKNSNKNASPMENVKANNKKPILQNISLSIPAGSVMAIIGGSGSGKTSLLNVMANRMKSSNLEITGTVLYNNSSSLKTVRNSFLLQQDILQPQLTCRETLRYAADLRLPATTTQTERFALVEEIILELGLKECADTFVGDTAHRGLSGGEKRRLSMGIQLLANPSVIFLDEPTTGLDASSAYQLVKTCHRLAQRGRTFILSIHQPRSDIFFLLDYITILSNGGRSVYSGSVNDVISYFANLGHHMPLHVNPADFLIDTSAIDSRTPELEEESLTRVSRLVAAWEARKFPPVEEIKSESYKNVHTKAPLLREIVVLAKRQLVVSYRDPMGYAGLLFECTAMSIICGWIFYLLDGSLAGIRSQQGAIYTAAAAQGYLLLIYEIYRLCRIDLHIFDRERNENCITVHGYLISRRLAKCFTEDLFVPLIFSAIYYFMTGLERTATKFFIFFSITLIEHYIAVCFAMMCASISRDFTNASLIGNLMYTIQSMACGFFANASHMPVYVRWTRWIAYVYYAFAAGIVNQFQDYFGECPFPDASPENPLCQQYTGNFVLETLGFPQNWIAVPIIIDVCWAIGFYFLAYLFLKLIPVEVSVAQSPNSSMAHPSKSVIELEPNSISEQSFTKIDVNLENLSLSITKSVAGFRKRKIDILNGVTASFAHGKLNAILGPSGSGKSSLLNLMANRLNSSLFSKYDSSGEIYFNDSIPSKSVVASICSFVTQEDDGLLPSLTVRETLYYAAYLRLPSHFSKDQKRQIADNVILKMGLKYCSDTLIGGEFTKGISGGEKRRVSICVQLLNDPRIILLDEPTSGLDSFTAASILNVLNTLSQEGRTVVCTIHQPRSDLFKKFGNILLMAKGGKVAFNGPSESLLPYFAGVGYPCPGLTNPADHVLDIISVNLQSSELEETTRARVSILLDAWNTELEKSRALEVKAEHPNIMLPAVLCAYQRNSNAFSAYMVLLSRSFRNFFRSPHLIAARIGQVAGIAVILALYFAPLKDNYVGITNRLGLTQQMTSLYFVGMLNNMAIYPSERAVFYREYDDGVYGVLPFFAVYTTMEIPFEIITAMLFSAIGIIVPGLSRTVGVFFSASYMAFVIVNCGESIGIIFNTLFLHEGFAINIISVLLSIGSMMGGVMSLNMPPVLKAFNWLSPLKYALGALVNQTFSGKSFSCEGQTIDPTTNTCLFSTGDAVLDSFELKASVPVYLGVLIVCVVMYRLIALAVLKLTRLKIGISRFL</sequence>
<dbReference type="InterPro" id="IPR027417">
    <property type="entry name" value="P-loop_NTPase"/>
</dbReference>
<dbReference type="Pfam" id="PF19055">
    <property type="entry name" value="ABC2_membrane_7"/>
    <property type="match status" value="2"/>
</dbReference>
<dbReference type="Pfam" id="PF01061">
    <property type="entry name" value="ABC2_membrane"/>
    <property type="match status" value="2"/>
</dbReference>
<accession>A0A0J9X4X5</accession>
<dbReference type="PROSITE" id="PS00211">
    <property type="entry name" value="ABC_TRANSPORTER_1"/>
    <property type="match status" value="2"/>
</dbReference>
<reference evidence="11" key="1">
    <citation type="submission" date="2014-03" db="EMBL/GenBank/DDBJ databases">
        <authorList>
            <person name="Casaregola S."/>
        </authorList>
    </citation>
    <scope>NUCLEOTIDE SEQUENCE [LARGE SCALE GENOMIC DNA]</scope>
    <source>
        <strain evidence="11">CLIB 918</strain>
    </source>
</reference>
<feature type="transmembrane region" description="Helical" evidence="9">
    <location>
        <begin position="435"/>
        <end position="454"/>
    </location>
</feature>
<feature type="domain" description="ABC transporter" evidence="10">
    <location>
        <begin position="80"/>
        <end position="319"/>
    </location>
</feature>
<feature type="transmembrane region" description="Helical" evidence="9">
    <location>
        <begin position="632"/>
        <end position="655"/>
    </location>
</feature>
<keyword evidence="2" id="KW-0813">Transport</keyword>
<feature type="transmembrane region" description="Helical" evidence="9">
    <location>
        <begin position="1111"/>
        <end position="1144"/>
    </location>
</feature>
<dbReference type="GO" id="GO:0140359">
    <property type="term" value="F:ABC-type transporter activity"/>
    <property type="evidence" value="ECO:0007669"/>
    <property type="project" value="InterPro"/>
</dbReference>
<dbReference type="InterPro" id="IPR017871">
    <property type="entry name" value="ABC_transporter-like_CS"/>
</dbReference>
<dbReference type="FunFam" id="3.40.50.300:FF:001433">
    <property type="entry name" value="ABC transporter, putative"/>
    <property type="match status" value="1"/>
</dbReference>
<protein>
    <submittedName>
        <fullName evidence="11">Similar to Saccharomyces cerevisiae YOL075C Putative ABC transporter</fullName>
    </submittedName>
</protein>
<comment type="caution">
    <text evidence="11">The sequence shown here is derived from an EMBL/GenBank/DDBJ whole genome shotgun (WGS) entry which is preliminary data.</text>
</comment>
<gene>
    <name evidence="11" type="ORF">BN980_GECA02s01253g</name>
</gene>
<proteinExistence type="predicted"/>
<dbReference type="Proteomes" id="UP000242525">
    <property type="component" value="Unassembled WGS sequence"/>
</dbReference>
<dbReference type="GO" id="GO:0016887">
    <property type="term" value="F:ATP hydrolysis activity"/>
    <property type="evidence" value="ECO:0007669"/>
    <property type="project" value="InterPro"/>
</dbReference>
<evidence type="ECO:0000256" key="4">
    <source>
        <dbReference type="ARBA" id="ARBA00022741"/>
    </source>
</evidence>
<dbReference type="PANTHER" id="PTHR48041">
    <property type="entry name" value="ABC TRANSPORTER G FAMILY MEMBER 28"/>
    <property type="match status" value="1"/>
</dbReference>
<feature type="transmembrane region" description="Helical" evidence="9">
    <location>
        <begin position="1186"/>
        <end position="1207"/>
    </location>
</feature>
<evidence type="ECO:0000256" key="6">
    <source>
        <dbReference type="ARBA" id="ARBA00022989"/>
    </source>
</evidence>
<dbReference type="Pfam" id="PF00005">
    <property type="entry name" value="ABC_tran"/>
    <property type="match status" value="2"/>
</dbReference>
<feature type="transmembrane region" description="Helical" evidence="9">
    <location>
        <begin position="400"/>
        <end position="423"/>
    </location>
</feature>
<keyword evidence="7 9" id="KW-0472">Membrane</keyword>
<feature type="transmembrane region" description="Helical" evidence="9">
    <location>
        <begin position="1044"/>
        <end position="1063"/>
    </location>
</feature>
<comment type="subcellular location">
    <subcellularLocation>
        <location evidence="1">Membrane</location>
        <topology evidence="1">Multi-pass membrane protein</topology>
    </subcellularLocation>
</comment>
<dbReference type="InterPro" id="IPR013525">
    <property type="entry name" value="ABC2_TM"/>
</dbReference>
<feature type="transmembrane region" description="Helical" evidence="9">
    <location>
        <begin position="1271"/>
        <end position="1291"/>
    </location>
</feature>
<dbReference type="InterPro" id="IPR003593">
    <property type="entry name" value="AAA+_ATPase"/>
</dbReference>
<feature type="transmembrane region" description="Helical" evidence="9">
    <location>
        <begin position="492"/>
        <end position="508"/>
    </location>
</feature>
<feature type="compositionally biased region" description="Polar residues" evidence="8">
    <location>
        <begin position="8"/>
        <end position="21"/>
    </location>
</feature>
<dbReference type="STRING" id="1173061.A0A0J9X4X5"/>
<dbReference type="GO" id="GO:0016020">
    <property type="term" value="C:membrane"/>
    <property type="evidence" value="ECO:0007669"/>
    <property type="project" value="UniProtKB-SubCell"/>
</dbReference>
<evidence type="ECO:0000259" key="10">
    <source>
        <dbReference type="PROSITE" id="PS50893"/>
    </source>
</evidence>
<dbReference type="Gene3D" id="3.40.50.300">
    <property type="entry name" value="P-loop containing nucleotide triphosphate hydrolases"/>
    <property type="match status" value="2"/>
</dbReference>
<feature type="region of interest" description="Disordered" evidence="8">
    <location>
        <begin position="1"/>
        <end position="21"/>
    </location>
</feature>
<dbReference type="InterPro" id="IPR003439">
    <property type="entry name" value="ABC_transporter-like_ATP-bd"/>
</dbReference>
<keyword evidence="12" id="KW-1185">Reference proteome</keyword>
<feature type="transmembrane region" description="Helical" evidence="9">
    <location>
        <begin position="546"/>
        <end position="567"/>
    </location>
</feature>
<evidence type="ECO:0000256" key="2">
    <source>
        <dbReference type="ARBA" id="ARBA00022448"/>
    </source>
</evidence>
<evidence type="ECO:0000256" key="7">
    <source>
        <dbReference type="ARBA" id="ARBA00023136"/>
    </source>
</evidence>
<evidence type="ECO:0000256" key="5">
    <source>
        <dbReference type="ARBA" id="ARBA00022840"/>
    </source>
</evidence>
<keyword evidence="6 9" id="KW-1133">Transmembrane helix</keyword>
<evidence type="ECO:0000313" key="12">
    <source>
        <dbReference type="Proteomes" id="UP000242525"/>
    </source>
</evidence>
<dbReference type="GO" id="GO:0005524">
    <property type="term" value="F:ATP binding"/>
    <property type="evidence" value="ECO:0007669"/>
    <property type="project" value="UniProtKB-KW"/>
</dbReference>
<name>A0A0J9X4X5_GEOCN</name>
<dbReference type="SUPFAM" id="SSF52540">
    <property type="entry name" value="P-loop containing nucleoside triphosphate hydrolases"/>
    <property type="match status" value="2"/>
</dbReference>
<evidence type="ECO:0000256" key="3">
    <source>
        <dbReference type="ARBA" id="ARBA00022692"/>
    </source>
</evidence>
<evidence type="ECO:0000256" key="9">
    <source>
        <dbReference type="SAM" id="Phobius"/>
    </source>
</evidence>
<evidence type="ECO:0000256" key="8">
    <source>
        <dbReference type="SAM" id="MobiDB-lite"/>
    </source>
</evidence>
<dbReference type="PANTHER" id="PTHR48041:SF119">
    <property type="entry name" value="ROA1P"/>
    <property type="match status" value="1"/>
</dbReference>
<dbReference type="InterPro" id="IPR050352">
    <property type="entry name" value="ABCG_transporters"/>
</dbReference>
<feature type="transmembrane region" description="Helical" evidence="9">
    <location>
        <begin position="515"/>
        <end position="540"/>
    </location>
</feature>
<keyword evidence="4" id="KW-0547">Nucleotide-binding</keyword>
<dbReference type="EMBL" id="CCBN010000002">
    <property type="protein sequence ID" value="CDO51807.1"/>
    <property type="molecule type" value="Genomic_DNA"/>
</dbReference>
<dbReference type="SMART" id="SM00382">
    <property type="entry name" value="AAA"/>
    <property type="match status" value="2"/>
</dbReference>
<feature type="transmembrane region" description="Helical" evidence="9">
    <location>
        <begin position="1156"/>
        <end position="1179"/>
    </location>
</feature>
<keyword evidence="5" id="KW-0067">ATP-binding</keyword>
<dbReference type="OrthoDB" id="66620at2759"/>
<feature type="domain" description="ABC transporter" evidence="10">
    <location>
        <begin position="697"/>
        <end position="952"/>
    </location>
</feature>
<evidence type="ECO:0000313" key="11">
    <source>
        <dbReference type="EMBL" id="CDO51807.1"/>
    </source>
</evidence>
<keyword evidence="3 9" id="KW-0812">Transmembrane</keyword>